<organism evidence="1">
    <name type="scientific">hydrothermal vent metagenome</name>
    <dbReference type="NCBI Taxonomy" id="652676"/>
    <lineage>
        <taxon>unclassified sequences</taxon>
        <taxon>metagenomes</taxon>
        <taxon>ecological metagenomes</taxon>
    </lineage>
</organism>
<proteinExistence type="predicted"/>
<protein>
    <submittedName>
        <fullName evidence="1">Uncharacterized protein</fullName>
    </submittedName>
</protein>
<reference evidence="1" key="1">
    <citation type="submission" date="2016-10" db="EMBL/GenBank/DDBJ databases">
        <authorList>
            <person name="de Groot N.N."/>
        </authorList>
    </citation>
    <scope>NUCLEOTIDE SEQUENCE</scope>
</reference>
<gene>
    <name evidence="1" type="ORF">MNB_SV-5-1174</name>
</gene>
<name>A0A1W1EDE3_9ZZZZ</name>
<dbReference type="AlphaFoldDB" id="A0A1W1EDE3"/>
<sequence>MYQKKKERLYICDLLENPAVPYPSYYLLSTSMHKNEMLQTALISLHSFDFSYYETAKNHEDIFAMLHSGTFPIYKEKYIVGYFGNKMMYLESNGWKGMPSTEDIFKMENWLVC</sequence>
<evidence type="ECO:0000313" key="1">
    <source>
        <dbReference type="EMBL" id="SFZ98077.1"/>
    </source>
</evidence>
<dbReference type="EMBL" id="FPKX01000034">
    <property type="protein sequence ID" value="SFZ98077.1"/>
    <property type="molecule type" value="Genomic_DNA"/>
</dbReference>
<accession>A0A1W1EDE3</accession>